<gene>
    <name evidence="5" type="ORF">HF320_00395</name>
</gene>
<evidence type="ECO:0000313" key="5">
    <source>
        <dbReference type="EMBL" id="NMF54802.1"/>
    </source>
</evidence>
<dbReference type="InterPro" id="IPR000835">
    <property type="entry name" value="HTH_MarR-typ"/>
</dbReference>
<keyword evidence="6" id="KW-1185">Reference proteome</keyword>
<organism evidence="5 6">
    <name type="scientific">Collinsella acetigenes</name>
    <dbReference type="NCBI Taxonomy" id="2713419"/>
    <lineage>
        <taxon>Bacteria</taxon>
        <taxon>Bacillati</taxon>
        <taxon>Actinomycetota</taxon>
        <taxon>Coriobacteriia</taxon>
        <taxon>Coriobacteriales</taxon>
        <taxon>Coriobacteriaceae</taxon>
        <taxon>Collinsella</taxon>
    </lineage>
</organism>
<dbReference type="SUPFAM" id="SSF46785">
    <property type="entry name" value="Winged helix' DNA-binding domain"/>
    <property type="match status" value="1"/>
</dbReference>
<feature type="domain" description="HTH marR-type" evidence="4">
    <location>
        <begin position="25"/>
        <end position="125"/>
    </location>
</feature>
<keyword evidence="1" id="KW-0805">Transcription regulation</keyword>
<dbReference type="RefSeq" id="WP_169276593.1">
    <property type="nucleotide sequence ID" value="NZ_JABBCP010000001.1"/>
</dbReference>
<dbReference type="SMART" id="SM00347">
    <property type="entry name" value="HTH_MARR"/>
    <property type="match status" value="1"/>
</dbReference>
<accession>A0A7X9UAD3</accession>
<dbReference type="GO" id="GO:0003700">
    <property type="term" value="F:DNA-binding transcription factor activity"/>
    <property type="evidence" value="ECO:0007669"/>
    <property type="project" value="InterPro"/>
</dbReference>
<evidence type="ECO:0000313" key="6">
    <source>
        <dbReference type="Proteomes" id="UP000546970"/>
    </source>
</evidence>
<dbReference type="Pfam" id="PF01047">
    <property type="entry name" value="MarR"/>
    <property type="match status" value="1"/>
</dbReference>
<dbReference type="InterPro" id="IPR036390">
    <property type="entry name" value="WH_DNA-bd_sf"/>
</dbReference>
<protein>
    <submittedName>
        <fullName evidence="5">MarR family transcriptional regulator</fullName>
    </submittedName>
</protein>
<name>A0A7X9UAD3_9ACTN</name>
<evidence type="ECO:0000256" key="2">
    <source>
        <dbReference type="ARBA" id="ARBA00023125"/>
    </source>
</evidence>
<keyword evidence="2" id="KW-0238">DNA-binding</keyword>
<proteinExistence type="predicted"/>
<dbReference type="AlphaFoldDB" id="A0A7X9UAD3"/>
<evidence type="ECO:0000256" key="1">
    <source>
        <dbReference type="ARBA" id="ARBA00023015"/>
    </source>
</evidence>
<dbReference type="Gene3D" id="1.10.10.10">
    <property type="entry name" value="Winged helix-like DNA-binding domain superfamily/Winged helix DNA-binding domain"/>
    <property type="match status" value="1"/>
</dbReference>
<dbReference type="PANTHER" id="PTHR42756:SF1">
    <property type="entry name" value="TRANSCRIPTIONAL REPRESSOR OF EMRAB OPERON"/>
    <property type="match status" value="1"/>
</dbReference>
<dbReference type="Proteomes" id="UP000546970">
    <property type="component" value="Unassembled WGS sequence"/>
</dbReference>
<dbReference type="EMBL" id="JABBCP010000001">
    <property type="protein sequence ID" value="NMF54802.1"/>
    <property type="molecule type" value="Genomic_DNA"/>
</dbReference>
<keyword evidence="3" id="KW-0804">Transcription</keyword>
<sequence length="145" mass="17022">MLEKKFIRVYTKFKLHFYRETFARFQNREASLTTVESFAMEAIYALGNPTVRQFAEFMGISSSNAAYKTASLVRKGYLIKERSKTDAREYHLVPTQKYLDYYNVSADYVHIVMERIKKRFSAEDVTKIEEILSVMSEELMSEVPL</sequence>
<reference evidence="5 6" key="1">
    <citation type="submission" date="2020-04" db="EMBL/GenBank/DDBJ databases">
        <title>Collinsella sp. KGMB02528 nov., an anaerobic actinobacterium isolated from human feces.</title>
        <authorList>
            <person name="Han K.-I."/>
            <person name="Eom M.K."/>
            <person name="Kim J.-S."/>
            <person name="Lee K.C."/>
            <person name="Suh M.K."/>
            <person name="Park S.-H."/>
            <person name="Lee J.H."/>
            <person name="Kang S.W."/>
            <person name="Park J.-E."/>
            <person name="Oh B.S."/>
            <person name="Yu S.Y."/>
            <person name="Choi S.-H."/>
            <person name="Lee D.H."/>
            <person name="Yoon H."/>
            <person name="Kim B.-Y."/>
            <person name="Lee J.H."/>
            <person name="Lee J.-S."/>
        </authorList>
    </citation>
    <scope>NUCLEOTIDE SEQUENCE [LARGE SCALE GENOMIC DNA]</scope>
    <source>
        <strain evidence="5 6">KGMB02528</strain>
    </source>
</reference>
<evidence type="ECO:0000256" key="3">
    <source>
        <dbReference type="ARBA" id="ARBA00023163"/>
    </source>
</evidence>
<dbReference type="InterPro" id="IPR036388">
    <property type="entry name" value="WH-like_DNA-bd_sf"/>
</dbReference>
<evidence type="ECO:0000259" key="4">
    <source>
        <dbReference type="SMART" id="SM00347"/>
    </source>
</evidence>
<dbReference type="GO" id="GO:0003677">
    <property type="term" value="F:DNA binding"/>
    <property type="evidence" value="ECO:0007669"/>
    <property type="project" value="UniProtKB-KW"/>
</dbReference>
<dbReference type="PANTHER" id="PTHR42756">
    <property type="entry name" value="TRANSCRIPTIONAL REGULATOR, MARR"/>
    <property type="match status" value="1"/>
</dbReference>
<comment type="caution">
    <text evidence="5">The sequence shown here is derived from an EMBL/GenBank/DDBJ whole genome shotgun (WGS) entry which is preliminary data.</text>
</comment>